<dbReference type="Proteomes" id="UP000231383">
    <property type="component" value="Unassembled WGS sequence"/>
</dbReference>
<protein>
    <recommendedName>
        <fullName evidence="5">Methionyl-tRNA formyltransferase</fullName>
    </recommendedName>
</protein>
<dbReference type="InterPro" id="IPR005793">
    <property type="entry name" value="Formyl_trans_C"/>
</dbReference>
<dbReference type="AlphaFoldDB" id="A0A2M8EWC7"/>
<proteinExistence type="predicted"/>
<organism evidence="3 4">
    <name type="scientific">Candidatus Roizmanbacteria bacterium CG_4_9_14_0_2_um_filter_39_13</name>
    <dbReference type="NCBI Taxonomy" id="1974839"/>
    <lineage>
        <taxon>Bacteria</taxon>
        <taxon>Candidatus Roizmaniibacteriota</taxon>
    </lineage>
</organism>
<dbReference type="InterPro" id="IPR036477">
    <property type="entry name" value="Formyl_transf_N_sf"/>
</dbReference>
<dbReference type="EMBL" id="PFSC01000185">
    <property type="protein sequence ID" value="PJC30176.1"/>
    <property type="molecule type" value="Genomic_DNA"/>
</dbReference>
<dbReference type="PROSITE" id="PS51257">
    <property type="entry name" value="PROKAR_LIPOPROTEIN"/>
    <property type="match status" value="1"/>
</dbReference>
<accession>A0A2M8EWC7</accession>
<evidence type="ECO:0000259" key="1">
    <source>
        <dbReference type="Pfam" id="PF00551"/>
    </source>
</evidence>
<evidence type="ECO:0000313" key="3">
    <source>
        <dbReference type="EMBL" id="PJC30176.1"/>
    </source>
</evidence>
<dbReference type="InterPro" id="IPR011034">
    <property type="entry name" value="Formyl_transferase-like_C_sf"/>
</dbReference>
<gene>
    <name evidence="3" type="ORF">CO051_07055</name>
</gene>
<dbReference type="PANTHER" id="PTHR11138:SF5">
    <property type="entry name" value="METHIONYL-TRNA FORMYLTRANSFERASE, MITOCHONDRIAL"/>
    <property type="match status" value="1"/>
</dbReference>
<evidence type="ECO:0008006" key="5">
    <source>
        <dbReference type="Google" id="ProtNLM"/>
    </source>
</evidence>
<dbReference type="GO" id="GO:0004479">
    <property type="term" value="F:methionyl-tRNA formyltransferase activity"/>
    <property type="evidence" value="ECO:0007669"/>
    <property type="project" value="TreeGrafter"/>
</dbReference>
<dbReference type="Gene3D" id="3.40.50.12230">
    <property type="match status" value="1"/>
</dbReference>
<dbReference type="Pfam" id="PF00551">
    <property type="entry name" value="Formyl_trans_N"/>
    <property type="match status" value="1"/>
</dbReference>
<dbReference type="PANTHER" id="PTHR11138">
    <property type="entry name" value="METHIONYL-TRNA FORMYLTRANSFERASE"/>
    <property type="match status" value="1"/>
</dbReference>
<dbReference type="SUPFAM" id="SSF53328">
    <property type="entry name" value="Formyltransferase"/>
    <property type="match status" value="1"/>
</dbReference>
<feature type="domain" description="Formyl transferase C-terminal" evidence="2">
    <location>
        <begin position="203"/>
        <end position="300"/>
    </location>
</feature>
<name>A0A2M8EWC7_9BACT</name>
<dbReference type="GO" id="GO:0005829">
    <property type="term" value="C:cytosol"/>
    <property type="evidence" value="ECO:0007669"/>
    <property type="project" value="TreeGrafter"/>
</dbReference>
<evidence type="ECO:0000259" key="2">
    <source>
        <dbReference type="Pfam" id="PF02911"/>
    </source>
</evidence>
<evidence type="ECO:0000313" key="4">
    <source>
        <dbReference type="Proteomes" id="UP000231383"/>
    </source>
</evidence>
<comment type="caution">
    <text evidence="3">The sequence shown here is derived from an EMBL/GenBank/DDBJ whole genome shotgun (WGS) entry which is preliminary data.</text>
</comment>
<sequence>MKVIFIGSQNIGYGCLEELIEQKHETLLVCTSNPDPHENEWYSSVKILAQKNKIPFEIDPDLNSAYWIKKIFKLHPDCIFVMGWRKLISEKIVSLPSYGSMGIHFSLLPLGRGFAPVNWAIILGWKKTGSSLFYLDTGMDVGAIVSQCHVNISFDDTAKTLNDKLTSASILMFRKMLPKIADKSAPRKIQNHADAQYFSKRIPSDGQIDWKQSSLQIYNLIRGLTYPFPGAFSYLDNRKVFIWKTSILEKIPVWYGIPGQILQLLSNGDVLIKTGDGILKIEKVGLTEKEIISPQKYFNKLSIRLK</sequence>
<reference evidence="4" key="1">
    <citation type="submission" date="2017-09" db="EMBL/GenBank/DDBJ databases">
        <title>Depth-based differentiation of microbial function through sediment-hosted aquifers and enrichment of novel symbionts in the deep terrestrial subsurface.</title>
        <authorList>
            <person name="Probst A.J."/>
            <person name="Ladd B."/>
            <person name="Jarett J.K."/>
            <person name="Geller-Mcgrath D.E."/>
            <person name="Sieber C.M.K."/>
            <person name="Emerson J.B."/>
            <person name="Anantharaman K."/>
            <person name="Thomas B.C."/>
            <person name="Malmstrom R."/>
            <person name="Stieglmeier M."/>
            <person name="Klingl A."/>
            <person name="Woyke T."/>
            <person name="Ryan C.M."/>
            <person name="Banfield J.F."/>
        </authorList>
    </citation>
    <scope>NUCLEOTIDE SEQUENCE [LARGE SCALE GENOMIC DNA]</scope>
</reference>
<dbReference type="InterPro" id="IPR002376">
    <property type="entry name" value="Formyl_transf_N"/>
</dbReference>
<feature type="domain" description="Formyl transferase N-terminal" evidence="1">
    <location>
        <begin position="1"/>
        <end position="168"/>
    </location>
</feature>
<dbReference type="SUPFAM" id="SSF50486">
    <property type="entry name" value="FMT C-terminal domain-like"/>
    <property type="match status" value="1"/>
</dbReference>
<dbReference type="CDD" id="cd08702">
    <property type="entry name" value="Arna_FMT_C"/>
    <property type="match status" value="1"/>
</dbReference>
<dbReference type="Pfam" id="PF02911">
    <property type="entry name" value="Formyl_trans_C"/>
    <property type="match status" value="1"/>
</dbReference>